<dbReference type="InterPro" id="IPR025121">
    <property type="entry name" value="GTPase_HflX_N"/>
</dbReference>
<keyword evidence="3" id="KW-0460">Magnesium</keyword>
<reference evidence="9" key="3">
    <citation type="journal article" date="2020" name="Plant Biotechnol. J.">
        <title>The pomegranate (Punica granatum L.) draft genome dissects genetic divergence between soft- and hard-seeded cultivars.</title>
        <authorList>
            <person name="Luo X."/>
            <person name="Li H."/>
            <person name="Wu Z."/>
            <person name="Yao W."/>
            <person name="Zhao P."/>
            <person name="Cao D."/>
            <person name="Yu H."/>
            <person name="Li K."/>
            <person name="Poudel K."/>
            <person name="Zhao D."/>
            <person name="Zhang F."/>
            <person name="Xia X."/>
            <person name="Chen L."/>
            <person name="Wang Q."/>
            <person name="Jing D."/>
            <person name="Cao S."/>
        </authorList>
    </citation>
    <scope>NUCLEOTIDE SEQUENCE [LARGE SCALE GENOMIC DNA]</scope>
</reference>
<evidence type="ECO:0000256" key="1">
    <source>
        <dbReference type="ARBA" id="ARBA00022723"/>
    </source>
</evidence>
<dbReference type="InterPro" id="IPR027417">
    <property type="entry name" value="P-loop_NTPase"/>
</dbReference>
<feature type="domain" description="Hflx-type G" evidence="6">
    <location>
        <begin position="315"/>
        <end position="481"/>
    </location>
</feature>
<dbReference type="CDD" id="cd01878">
    <property type="entry name" value="HflX"/>
    <property type="match status" value="1"/>
</dbReference>
<dbReference type="PRINTS" id="PR00326">
    <property type="entry name" value="GTP1OBG"/>
</dbReference>
<evidence type="ECO:0000256" key="2">
    <source>
        <dbReference type="ARBA" id="ARBA00022741"/>
    </source>
</evidence>
<gene>
    <name evidence="10" type="primary">LOC116192324</name>
    <name evidence="7" type="ORF">CDL15_Pgr006908</name>
</gene>
<dbReference type="EMBL" id="MTKT01002214">
    <property type="protein sequence ID" value="OWM80877.1"/>
    <property type="molecule type" value="Genomic_DNA"/>
</dbReference>
<dbReference type="PANTHER" id="PTHR10229:SF0">
    <property type="entry name" value="GTP-BINDING PROTEIN 6-RELATED"/>
    <property type="match status" value="1"/>
</dbReference>
<dbReference type="InterPro" id="IPR006073">
    <property type="entry name" value="GTP-bd"/>
</dbReference>
<evidence type="ECO:0000256" key="5">
    <source>
        <dbReference type="SAM" id="MobiDB-lite"/>
    </source>
</evidence>
<dbReference type="Gene3D" id="3.40.50.300">
    <property type="entry name" value="P-loop containing nucleotide triphosphate hydrolases"/>
    <property type="match status" value="1"/>
</dbReference>
<reference evidence="10" key="4">
    <citation type="submission" date="2025-04" db="UniProtKB">
        <authorList>
            <consortium name="RefSeq"/>
        </authorList>
    </citation>
    <scope>IDENTIFICATION</scope>
    <source>
        <tissue evidence="10">Leaf</tissue>
    </source>
</reference>
<evidence type="ECO:0000313" key="10">
    <source>
        <dbReference type="RefSeq" id="XP_031376716.1"/>
    </source>
</evidence>
<accession>A0A218X7E3</accession>
<dbReference type="OrthoDB" id="10268034at2759"/>
<dbReference type="HAMAP" id="MF_00900">
    <property type="entry name" value="GTPase_HflX"/>
    <property type="match status" value="1"/>
</dbReference>
<dbReference type="InterPro" id="IPR042108">
    <property type="entry name" value="GTPase_HflX_N_sf"/>
</dbReference>
<evidence type="ECO:0000313" key="9">
    <source>
        <dbReference type="Proteomes" id="UP000515151"/>
    </source>
</evidence>
<keyword evidence="1" id="KW-0479">Metal-binding</keyword>
<dbReference type="SUPFAM" id="SSF52540">
    <property type="entry name" value="P-loop containing nucleoside triphosphate hydrolases"/>
    <property type="match status" value="1"/>
</dbReference>
<feature type="region of interest" description="Disordered" evidence="5">
    <location>
        <begin position="63"/>
        <end position="103"/>
    </location>
</feature>
<evidence type="ECO:0000313" key="7">
    <source>
        <dbReference type="EMBL" id="OWM80877.1"/>
    </source>
</evidence>
<keyword evidence="9" id="KW-1185">Reference proteome</keyword>
<reference evidence="7" key="2">
    <citation type="submission" date="2017-06" db="EMBL/GenBank/DDBJ databases">
        <title>The pomegranate genome and the genomics of punicalagin biosynthesis.</title>
        <authorList>
            <person name="Xu C."/>
        </authorList>
    </citation>
    <scope>NUCLEOTIDE SEQUENCE [LARGE SCALE GENOMIC DNA]</scope>
    <source>
        <tissue evidence="7">Fresh leaf</tissue>
    </source>
</reference>
<dbReference type="AlphaFoldDB" id="A0A218X7E3"/>
<sequence length="538" mass="59971">MMSICSSLVGRFSPLVPQPSNLPWTTRPSSRPFLLKSLPTNFPGALQKEQQLSNLAVESPVIETQEEEGGDAHEALSEVPTTQLEEYPASPPSSRKKGEEVDDNFEDRFKLRNGREVFEEKTYLVGVERKGDTEDSFGIEESLKELAQLADTAGLTVVGSSKQKLSSPNPRTYIGSGKVAEIKTAIHALDVETVIFDDELLPGQLRNLEKSFGGDVRVCDRTALILDIFNQRAATHEAALQVALAQMEYQLPRLTKMWSHLERQAGGKVKGMGEKQIEVDKRILRTQIGVLKKELESVRKHRKQYRNRRTSVPVPVVSLVGYTNAGKSTLLNHLTGADVLAEDKLFATLDPTTRRVQMKNGREFLLTDTVGFIQKLPTMLVAAFRATLEEISESSLLVHVVDISHPLAEQQIDAVDKVLSELDVSSIPKLKVWNKVDRANNPQEIRNEAKKREDVVCISALTGEGLQEFCEAVQEKLKDSMVWVEALVPFDKGELLSTIHQVGMVEKMEYTENGTLVEAHVPLKFARLLTPMRHLCTS</sequence>
<dbReference type="RefSeq" id="XP_031376716.1">
    <property type="nucleotide sequence ID" value="XM_031520856.1"/>
</dbReference>
<dbReference type="Pfam" id="PF13167">
    <property type="entry name" value="GTP-bdg_N"/>
    <property type="match status" value="1"/>
</dbReference>
<proteinExistence type="inferred from homology"/>
<dbReference type="Pfam" id="PF16360">
    <property type="entry name" value="GTP-bdg_M"/>
    <property type="match status" value="1"/>
</dbReference>
<name>A0A218X7E3_PUNGR</name>
<dbReference type="InterPro" id="IPR032305">
    <property type="entry name" value="GTP-bd_M"/>
</dbReference>
<dbReference type="PROSITE" id="PS51705">
    <property type="entry name" value="G_HFLX"/>
    <property type="match status" value="1"/>
</dbReference>
<keyword evidence="2" id="KW-0547">Nucleotide-binding</keyword>
<evidence type="ECO:0000259" key="6">
    <source>
        <dbReference type="PROSITE" id="PS51705"/>
    </source>
</evidence>
<dbReference type="InterPro" id="IPR016496">
    <property type="entry name" value="GTPase_HflX"/>
</dbReference>
<dbReference type="FunFam" id="3.40.50.11060:FF:000006">
    <property type="entry name" value="Predicted protein"/>
    <property type="match status" value="1"/>
</dbReference>
<evidence type="ECO:0000256" key="3">
    <source>
        <dbReference type="ARBA" id="ARBA00022842"/>
    </source>
</evidence>
<dbReference type="InterPro" id="IPR030394">
    <property type="entry name" value="G_HFLX_dom"/>
</dbReference>
<dbReference type="InterPro" id="IPR045498">
    <property type="entry name" value="HflX_C"/>
</dbReference>
<dbReference type="GO" id="GO:0005525">
    <property type="term" value="F:GTP binding"/>
    <property type="evidence" value="ECO:0007669"/>
    <property type="project" value="UniProtKB-KW"/>
</dbReference>
<dbReference type="GeneID" id="116192324"/>
<dbReference type="GO" id="GO:0046872">
    <property type="term" value="F:metal ion binding"/>
    <property type="evidence" value="ECO:0007669"/>
    <property type="project" value="UniProtKB-KW"/>
</dbReference>
<dbReference type="Pfam" id="PF19275">
    <property type="entry name" value="HflX_C"/>
    <property type="match status" value="1"/>
</dbReference>
<dbReference type="GO" id="GO:0005737">
    <property type="term" value="C:cytoplasm"/>
    <property type="evidence" value="ECO:0007669"/>
    <property type="project" value="TreeGrafter"/>
</dbReference>
<protein>
    <submittedName>
        <fullName evidence="10">Uncharacterized protein LOC116192324</fullName>
    </submittedName>
</protein>
<evidence type="ECO:0000256" key="4">
    <source>
        <dbReference type="ARBA" id="ARBA00023134"/>
    </source>
</evidence>
<dbReference type="Gene3D" id="6.10.250.2860">
    <property type="match status" value="1"/>
</dbReference>
<dbReference type="PANTHER" id="PTHR10229">
    <property type="entry name" value="GTP-BINDING PROTEIN HFLX"/>
    <property type="match status" value="1"/>
</dbReference>
<keyword evidence="4" id="KW-0342">GTP-binding</keyword>
<dbReference type="Pfam" id="PF01926">
    <property type="entry name" value="MMR_HSR1"/>
    <property type="match status" value="1"/>
</dbReference>
<dbReference type="Gene3D" id="3.40.50.11060">
    <property type="entry name" value="GTPase HflX, N-terminal domain"/>
    <property type="match status" value="1"/>
</dbReference>
<reference evidence="8" key="1">
    <citation type="journal article" date="2017" name="Plant J.">
        <title>The pomegranate (Punica granatum L.) genome and the genomics of punicalagin biosynthesis.</title>
        <authorList>
            <person name="Qin G."/>
            <person name="Xu C."/>
            <person name="Ming R."/>
            <person name="Tang H."/>
            <person name="Guyot R."/>
            <person name="Kramer E.M."/>
            <person name="Hu Y."/>
            <person name="Yi X."/>
            <person name="Qi Y."/>
            <person name="Xu X."/>
            <person name="Gao Z."/>
            <person name="Pan H."/>
            <person name="Jian J."/>
            <person name="Tian Y."/>
            <person name="Yue Z."/>
            <person name="Xu Y."/>
        </authorList>
    </citation>
    <scope>NUCLEOTIDE SEQUENCE [LARGE SCALE GENOMIC DNA]</scope>
    <source>
        <strain evidence="8">cv. Dabenzi</strain>
    </source>
</reference>
<dbReference type="NCBIfam" id="TIGR03156">
    <property type="entry name" value="GTP_HflX"/>
    <property type="match status" value="1"/>
</dbReference>
<dbReference type="FunFam" id="3.40.50.300:FF:000173">
    <property type="entry name" value="GTPase HflX"/>
    <property type="match status" value="1"/>
</dbReference>
<organism evidence="7 8">
    <name type="scientific">Punica granatum</name>
    <name type="common">Pomegranate</name>
    <dbReference type="NCBI Taxonomy" id="22663"/>
    <lineage>
        <taxon>Eukaryota</taxon>
        <taxon>Viridiplantae</taxon>
        <taxon>Streptophyta</taxon>
        <taxon>Embryophyta</taxon>
        <taxon>Tracheophyta</taxon>
        <taxon>Spermatophyta</taxon>
        <taxon>Magnoliopsida</taxon>
        <taxon>eudicotyledons</taxon>
        <taxon>Gunneridae</taxon>
        <taxon>Pentapetalae</taxon>
        <taxon>rosids</taxon>
        <taxon>malvids</taxon>
        <taxon>Myrtales</taxon>
        <taxon>Lythraceae</taxon>
        <taxon>Punica</taxon>
    </lineage>
</organism>
<dbReference type="Proteomes" id="UP000197138">
    <property type="component" value="Unassembled WGS sequence"/>
</dbReference>
<dbReference type="GO" id="GO:0043022">
    <property type="term" value="F:ribosome binding"/>
    <property type="evidence" value="ECO:0007669"/>
    <property type="project" value="TreeGrafter"/>
</dbReference>
<evidence type="ECO:0000313" key="8">
    <source>
        <dbReference type="Proteomes" id="UP000197138"/>
    </source>
</evidence>
<dbReference type="Proteomes" id="UP000515151">
    <property type="component" value="Chromosome 1"/>
</dbReference>